<protein>
    <submittedName>
        <fullName evidence="6">Membrane protein</fullName>
    </submittedName>
</protein>
<dbReference type="HOGENOM" id="CLU_042378_2_0_6"/>
<evidence type="ECO:0000313" key="6">
    <source>
        <dbReference type="EMBL" id="ETF07153.1"/>
    </source>
</evidence>
<organism evidence="6">
    <name type="scientific">Pseudomonas moraviensis R28-S</name>
    <dbReference type="NCBI Taxonomy" id="1395516"/>
    <lineage>
        <taxon>Bacteria</taxon>
        <taxon>Pseudomonadati</taxon>
        <taxon>Pseudomonadota</taxon>
        <taxon>Gammaproteobacteria</taxon>
        <taxon>Pseudomonadales</taxon>
        <taxon>Pseudomonadaceae</taxon>
        <taxon>Pseudomonas</taxon>
    </lineage>
</organism>
<gene>
    <name evidence="6" type="ORF">PMO01_13735</name>
</gene>
<feature type="chain" id="PRO_5004772287" evidence="5">
    <location>
        <begin position="25"/>
        <end position="431"/>
    </location>
</feature>
<evidence type="ECO:0000256" key="4">
    <source>
        <dbReference type="SAM" id="MobiDB-lite"/>
    </source>
</evidence>
<comment type="similarity">
    <text evidence="1">Belongs to the outer membrane porin (Opr) (TC 1.B.25) family.</text>
</comment>
<comment type="caution">
    <text evidence="6">The sequence shown here is derived from an EMBL/GenBank/DDBJ whole genome shotgun (WGS) entry which is preliminary data.</text>
</comment>
<dbReference type="PATRIC" id="fig|1395516.4.peg.2793"/>
<accession>V8R679</accession>
<evidence type="ECO:0000256" key="3">
    <source>
        <dbReference type="ARBA" id="ARBA00022729"/>
    </source>
</evidence>
<dbReference type="AlphaFoldDB" id="V8R679"/>
<keyword evidence="3 5" id="KW-0732">Signal</keyword>
<dbReference type="Proteomes" id="UP000024771">
    <property type="component" value="Chromosome"/>
</dbReference>
<evidence type="ECO:0000256" key="1">
    <source>
        <dbReference type="ARBA" id="ARBA00009075"/>
    </source>
</evidence>
<reference evidence="6" key="1">
    <citation type="journal article" date="2014" name="Genome Announc.">
        <title>Draft Genome Sequence of Pseudomonas moraviensis R28-S.</title>
        <authorList>
            <person name="Hunter S.S."/>
            <person name="Yano H."/>
            <person name="Loftie-Eaton W."/>
            <person name="Hughes J."/>
            <person name="De Gelder L."/>
            <person name="Stragier P."/>
            <person name="De Vos P."/>
            <person name="Settles M.L."/>
            <person name="Top E.M."/>
        </authorList>
    </citation>
    <scope>NUCLEOTIDE SEQUENCE [LARGE SCALE GENOMIC DNA]</scope>
    <source>
        <strain evidence="6">R28-S</strain>
    </source>
</reference>
<name>V8R679_9PSED</name>
<dbReference type="InterPro" id="IPR005318">
    <property type="entry name" value="OM_porin_bac"/>
</dbReference>
<dbReference type="PANTHER" id="PTHR34596">
    <property type="entry name" value="CHITOPORIN"/>
    <property type="match status" value="1"/>
</dbReference>
<dbReference type="RefSeq" id="WP_024013036.1">
    <property type="nucleotide sequence ID" value="NZ_CM002330.1"/>
</dbReference>
<dbReference type="Pfam" id="PF03573">
    <property type="entry name" value="OprD"/>
    <property type="match status" value="1"/>
</dbReference>
<dbReference type="GO" id="GO:0016020">
    <property type="term" value="C:membrane"/>
    <property type="evidence" value="ECO:0007669"/>
    <property type="project" value="InterPro"/>
</dbReference>
<dbReference type="Gene3D" id="2.40.160.10">
    <property type="entry name" value="Porin"/>
    <property type="match status" value="1"/>
</dbReference>
<dbReference type="PANTHER" id="PTHR34596:SF2">
    <property type="entry name" value="CHITOPORIN"/>
    <property type="match status" value="1"/>
</dbReference>
<evidence type="ECO:0000256" key="2">
    <source>
        <dbReference type="ARBA" id="ARBA00022448"/>
    </source>
</evidence>
<dbReference type="InterPro" id="IPR023614">
    <property type="entry name" value="Porin_dom_sf"/>
</dbReference>
<dbReference type="EMBL" id="AYMZ01000006">
    <property type="protein sequence ID" value="ETF07153.1"/>
    <property type="molecule type" value="Genomic_DNA"/>
</dbReference>
<sequence length="431" mass="46456">MINRAPSRLTLLAMLCGLTGTAHASGFFDDAKSDVLLRNFYLSNDYRSPTPSGKNYKQEWAQGFIGNFSSGFTEGTVGFGIDAHAFAGLKLDGGKGHSGTGLLPVDSDGRSERDYSSAGGAFKLKVSRTTLAFGEMTVETPVFDTSDKRLQPEYATGFLLNSAELDNVNLVAGHFTAFKNQDSSSGKGDFYGYGANTEAGGISFVGADLFSSSPIGGALYASELSDTWHQYYGNLHFKQSGVLLDANLYHTRDTGRALAGEIDNTAFSLSGKYSFGAHAVMLGWQRINGDTPFDFVGGDSIYLANSIKYADFNGANERSWQARYDLDLGAFGIPGLNFMTRYVSGSHIDGTHAPKGGAYNPFDADSGDYQPQQGSGGKHWERDIDLKYVVQSGTAKDLSVQLSHVTHRANEAQAGDDIDRIYVVIQYPLGF</sequence>
<proteinExistence type="inferred from homology"/>
<feature type="signal peptide" evidence="5">
    <location>
        <begin position="1"/>
        <end position="24"/>
    </location>
</feature>
<dbReference type="GO" id="GO:0015288">
    <property type="term" value="F:porin activity"/>
    <property type="evidence" value="ECO:0007669"/>
    <property type="project" value="TreeGrafter"/>
</dbReference>
<feature type="region of interest" description="Disordered" evidence="4">
    <location>
        <begin position="354"/>
        <end position="379"/>
    </location>
</feature>
<evidence type="ECO:0000256" key="5">
    <source>
        <dbReference type="SAM" id="SignalP"/>
    </source>
</evidence>
<keyword evidence="2" id="KW-0813">Transport</keyword>